<evidence type="ECO:0000313" key="2">
    <source>
        <dbReference type="Proteomes" id="UP001428341"/>
    </source>
</evidence>
<dbReference type="AlphaFoldDB" id="A0AAP0QTU9"/>
<accession>A0AAP0QTU9</accession>
<sequence>MSWLSSKVPRWLIPKSAIVSGLGLLGVKQDSPEEGHKRIYSRQTYQYLSAWSKHLQGSLWYGRNAQPWACLDWPRTAMGLHGMPVPSCHGFASVSMGFVGHGSARPWVLPGNGHGFCWADLELTVAMELLSV</sequence>
<name>A0AAP0QTU9_9ROSI</name>
<gene>
    <name evidence="1" type="ORF">WN944_006446</name>
</gene>
<evidence type="ECO:0000313" key="1">
    <source>
        <dbReference type="EMBL" id="KAK9214454.1"/>
    </source>
</evidence>
<proteinExistence type="predicted"/>
<dbReference type="EMBL" id="JBCGBO010000003">
    <property type="protein sequence ID" value="KAK9214454.1"/>
    <property type="molecule type" value="Genomic_DNA"/>
</dbReference>
<protein>
    <submittedName>
        <fullName evidence="1">Uncharacterized protein</fullName>
    </submittedName>
</protein>
<comment type="caution">
    <text evidence="1">The sequence shown here is derived from an EMBL/GenBank/DDBJ whole genome shotgun (WGS) entry which is preliminary data.</text>
</comment>
<organism evidence="1 2">
    <name type="scientific">Citrus x changshan-huyou</name>
    <dbReference type="NCBI Taxonomy" id="2935761"/>
    <lineage>
        <taxon>Eukaryota</taxon>
        <taxon>Viridiplantae</taxon>
        <taxon>Streptophyta</taxon>
        <taxon>Embryophyta</taxon>
        <taxon>Tracheophyta</taxon>
        <taxon>Spermatophyta</taxon>
        <taxon>Magnoliopsida</taxon>
        <taxon>eudicotyledons</taxon>
        <taxon>Gunneridae</taxon>
        <taxon>Pentapetalae</taxon>
        <taxon>rosids</taxon>
        <taxon>malvids</taxon>
        <taxon>Sapindales</taxon>
        <taxon>Rutaceae</taxon>
        <taxon>Aurantioideae</taxon>
        <taxon>Citrus</taxon>
    </lineage>
</organism>
<dbReference type="Proteomes" id="UP001428341">
    <property type="component" value="Unassembled WGS sequence"/>
</dbReference>
<reference evidence="1 2" key="1">
    <citation type="submission" date="2024-05" db="EMBL/GenBank/DDBJ databases">
        <title>Haplotype-resolved chromosome-level genome assembly of Huyou (Citrus changshanensis).</title>
        <authorList>
            <person name="Miao C."/>
            <person name="Chen W."/>
            <person name="Wu Y."/>
            <person name="Wang L."/>
            <person name="Zhao S."/>
            <person name="Grierson D."/>
            <person name="Xu C."/>
            <person name="Chen K."/>
        </authorList>
    </citation>
    <scope>NUCLEOTIDE SEQUENCE [LARGE SCALE GENOMIC DNA]</scope>
    <source>
        <strain evidence="1">01-14</strain>
        <tissue evidence="1">Leaf</tissue>
    </source>
</reference>
<keyword evidence="2" id="KW-1185">Reference proteome</keyword>